<dbReference type="InterPro" id="IPR000887">
    <property type="entry name" value="Aldlse_KDPG_KHG"/>
</dbReference>
<evidence type="ECO:0000256" key="4">
    <source>
        <dbReference type="ARBA" id="ARBA00023239"/>
    </source>
</evidence>
<dbReference type="InterPro" id="IPR013785">
    <property type="entry name" value="Aldolase_TIM"/>
</dbReference>
<evidence type="ECO:0000256" key="3">
    <source>
        <dbReference type="ARBA" id="ARBA00011233"/>
    </source>
</evidence>
<dbReference type="CDD" id="cd00452">
    <property type="entry name" value="KDPG_aldolase"/>
    <property type="match status" value="1"/>
</dbReference>
<keyword evidence="5" id="KW-0119">Carbohydrate metabolism</keyword>
<organism evidence="6 7">
    <name type="scientific">Laceyella putida</name>
    <dbReference type="NCBI Taxonomy" id="110101"/>
    <lineage>
        <taxon>Bacteria</taxon>
        <taxon>Bacillati</taxon>
        <taxon>Bacillota</taxon>
        <taxon>Bacilli</taxon>
        <taxon>Bacillales</taxon>
        <taxon>Thermoactinomycetaceae</taxon>
        <taxon>Laceyella</taxon>
    </lineage>
</organism>
<dbReference type="PANTHER" id="PTHR30246">
    <property type="entry name" value="2-KETO-3-DEOXY-6-PHOSPHOGLUCONATE ALDOLASE"/>
    <property type="match status" value="1"/>
</dbReference>
<dbReference type="GO" id="GO:0008675">
    <property type="term" value="F:2-dehydro-3-deoxy-phosphogluconate aldolase activity"/>
    <property type="evidence" value="ECO:0007669"/>
    <property type="project" value="UniProtKB-EC"/>
</dbReference>
<proteinExistence type="inferred from homology"/>
<dbReference type="RefSeq" id="WP_379865574.1">
    <property type="nucleotide sequence ID" value="NZ_JBHTBW010000044.1"/>
</dbReference>
<dbReference type="EC" id="4.1.3.16" evidence="6"/>
<dbReference type="EMBL" id="JBHTBW010000044">
    <property type="protein sequence ID" value="MFC7441992.1"/>
    <property type="molecule type" value="Genomic_DNA"/>
</dbReference>
<dbReference type="Proteomes" id="UP001596500">
    <property type="component" value="Unassembled WGS sequence"/>
</dbReference>
<gene>
    <name evidence="6" type="ORF">ACFQNG_12905</name>
</gene>
<name>A0ABW2RMP0_9BACL</name>
<dbReference type="EC" id="4.1.2.14" evidence="6"/>
<dbReference type="GO" id="GO:0008700">
    <property type="term" value="F:(R,S)-4-hydroxy-2-oxoglutarate aldolase activity"/>
    <property type="evidence" value="ECO:0007669"/>
    <property type="project" value="UniProtKB-EC"/>
</dbReference>
<evidence type="ECO:0000256" key="1">
    <source>
        <dbReference type="ARBA" id="ARBA00004761"/>
    </source>
</evidence>
<accession>A0ABW2RMP0</accession>
<evidence type="ECO:0000313" key="6">
    <source>
        <dbReference type="EMBL" id="MFC7441992.1"/>
    </source>
</evidence>
<dbReference type="PANTHER" id="PTHR30246:SF1">
    <property type="entry name" value="2-DEHYDRO-3-DEOXY-6-PHOSPHOGALACTONATE ALDOLASE-RELATED"/>
    <property type="match status" value="1"/>
</dbReference>
<keyword evidence="7" id="KW-1185">Reference proteome</keyword>
<reference evidence="7" key="1">
    <citation type="journal article" date="2019" name="Int. J. Syst. Evol. Microbiol.">
        <title>The Global Catalogue of Microorganisms (GCM) 10K type strain sequencing project: providing services to taxonomists for standard genome sequencing and annotation.</title>
        <authorList>
            <consortium name="The Broad Institute Genomics Platform"/>
            <consortium name="The Broad Institute Genome Sequencing Center for Infectious Disease"/>
            <person name="Wu L."/>
            <person name="Ma J."/>
        </authorList>
    </citation>
    <scope>NUCLEOTIDE SEQUENCE [LARGE SCALE GENOMIC DNA]</scope>
    <source>
        <strain evidence="7">CGMCC 1.12942</strain>
    </source>
</reference>
<keyword evidence="4 6" id="KW-0456">Lyase</keyword>
<dbReference type="SUPFAM" id="SSF51569">
    <property type="entry name" value="Aldolase"/>
    <property type="match status" value="1"/>
</dbReference>
<comment type="caution">
    <text evidence="6">The sequence shown here is derived from an EMBL/GenBank/DDBJ whole genome shotgun (WGS) entry which is preliminary data.</text>
</comment>
<protein>
    <submittedName>
        <fullName evidence="6">Bifunctional 2-keto-4-hydroxyglutarate aldolase/2-keto-3-deoxy-6-phosphogluconate aldolase</fullName>
        <ecNumber evidence="6">4.1.2.14</ecNumber>
        <ecNumber evidence="6">4.1.3.16</ecNumber>
    </submittedName>
</protein>
<comment type="pathway">
    <text evidence="1">Carbohydrate acid metabolism.</text>
</comment>
<evidence type="ECO:0000313" key="7">
    <source>
        <dbReference type="Proteomes" id="UP001596500"/>
    </source>
</evidence>
<dbReference type="Pfam" id="PF01081">
    <property type="entry name" value="Aldolase"/>
    <property type="match status" value="1"/>
</dbReference>
<evidence type="ECO:0000256" key="2">
    <source>
        <dbReference type="ARBA" id="ARBA00006906"/>
    </source>
</evidence>
<evidence type="ECO:0000256" key="5">
    <source>
        <dbReference type="ARBA" id="ARBA00023277"/>
    </source>
</evidence>
<dbReference type="NCBIfam" id="TIGR01182">
    <property type="entry name" value="eda"/>
    <property type="match status" value="1"/>
</dbReference>
<comment type="similarity">
    <text evidence="2">Belongs to the KHG/KDPG aldolase family.</text>
</comment>
<sequence>MDKYRVIERVTTEKLVAVIRAKSEAEGLAYVQEAIAGGIKFIEVTMTTPGALELIKQLSTTYRENEEIVIGVGTVLDETTARLAMLAGARFVVTPYLDEEVIRLCNLYKIPVMPGVMTVKDAALALEAGCDIVKLFPGQVFGPDMIKALKGPLPQLHVMPTGGVGLGNLREWIAAGAVAVGIGGDLTKEAERTGDAGKVRRKAEEYVRALADVSGG</sequence>
<dbReference type="NCBIfam" id="NF005119">
    <property type="entry name" value="PRK06552.1"/>
    <property type="match status" value="1"/>
</dbReference>
<comment type="subunit">
    <text evidence="3">Homotrimer.</text>
</comment>
<dbReference type="Gene3D" id="3.20.20.70">
    <property type="entry name" value="Aldolase class I"/>
    <property type="match status" value="1"/>
</dbReference>